<sequence>CLTIGIYLGEDILLPHFQLIAFVSNVKKF</sequence>
<accession>A0A0F8VQP1</accession>
<evidence type="ECO:0000313" key="1">
    <source>
        <dbReference type="EMBL" id="KKK46612.1"/>
    </source>
</evidence>
<comment type="caution">
    <text evidence="1">The sequence shown here is derived from an EMBL/GenBank/DDBJ whole genome shotgun (WGS) entry which is preliminary data.</text>
</comment>
<organism evidence="1">
    <name type="scientific">marine sediment metagenome</name>
    <dbReference type="NCBI Taxonomy" id="412755"/>
    <lineage>
        <taxon>unclassified sequences</taxon>
        <taxon>metagenomes</taxon>
        <taxon>ecological metagenomes</taxon>
    </lineage>
</organism>
<proteinExistence type="predicted"/>
<feature type="non-terminal residue" evidence="1">
    <location>
        <position position="1"/>
    </location>
</feature>
<gene>
    <name evidence="1" type="ORF">LCGC14_3163480</name>
</gene>
<name>A0A0F8VQP1_9ZZZZ</name>
<protein>
    <submittedName>
        <fullName evidence="1">Uncharacterized protein</fullName>
    </submittedName>
</protein>
<dbReference type="EMBL" id="LAZR01069990">
    <property type="protein sequence ID" value="KKK46612.1"/>
    <property type="molecule type" value="Genomic_DNA"/>
</dbReference>
<reference evidence="1" key="1">
    <citation type="journal article" date="2015" name="Nature">
        <title>Complex archaea that bridge the gap between prokaryotes and eukaryotes.</title>
        <authorList>
            <person name="Spang A."/>
            <person name="Saw J.H."/>
            <person name="Jorgensen S.L."/>
            <person name="Zaremba-Niedzwiedzka K."/>
            <person name="Martijn J."/>
            <person name="Lind A.E."/>
            <person name="van Eijk R."/>
            <person name="Schleper C."/>
            <person name="Guy L."/>
            <person name="Ettema T.J."/>
        </authorList>
    </citation>
    <scope>NUCLEOTIDE SEQUENCE</scope>
</reference>
<dbReference type="AlphaFoldDB" id="A0A0F8VQP1"/>